<dbReference type="InterPro" id="IPR050266">
    <property type="entry name" value="AB_hydrolase_sf"/>
</dbReference>
<dbReference type="AlphaFoldDB" id="A0A4U3M437"/>
<sequence length="244" mass="25830">MQTFEEHGTGRPVLLLHGGGGPQTVAPFGVRLAAELPAHVVVPTHPGFGGTPRPDELTTIGGLAELYADLLDQLDLEDVLVIGNSIGGWIAAELALLNSPRVTELAIVDGVGLQVPGHPVADFFSLTFPELAELSYYNPDAFRIDPAQLPPEAQAQLAGNRAALAVYAATMEDPTLQARLAAMTIPTTVIWGDSDRIGDLTYGRTYADAIPNATFELLEHTGHLPQLESPDLLLKVLSSTAGSR</sequence>
<accession>A0A4U3M437</accession>
<protein>
    <submittedName>
        <fullName evidence="2">Alpha/beta hydrolase</fullName>
    </submittedName>
</protein>
<dbReference type="Proteomes" id="UP000305836">
    <property type="component" value="Unassembled WGS sequence"/>
</dbReference>
<proteinExistence type="predicted"/>
<keyword evidence="3" id="KW-1185">Reference proteome</keyword>
<dbReference type="RefSeq" id="WP_137252786.1">
    <property type="nucleotide sequence ID" value="NZ_JBHSPQ010000004.1"/>
</dbReference>
<dbReference type="OrthoDB" id="3249793at2"/>
<dbReference type="InterPro" id="IPR000073">
    <property type="entry name" value="AB_hydrolase_1"/>
</dbReference>
<dbReference type="Pfam" id="PF12697">
    <property type="entry name" value="Abhydrolase_6"/>
    <property type="match status" value="1"/>
</dbReference>
<keyword evidence="2" id="KW-0378">Hydrolase</keyword>
<dbReference type="EMBL" id="SZPZ01000001">
    <property type="protein sequence ID" value="TKK82087.1"/>
    <property type="molecule type" value="Genomic_DNA"/>
</dbReference>
<dbReference type="GO" id="GO:0016020">
    <property type="term" value="C:membrane"/>
    <property type="evidence" value="ECO:0007669"/>
    <property type="project" value="TreeGrafter"/>
</dbReference>
<dbReference type="InterPro" id="IPR029058">
    <property type="entry name" value="AB_hydrolase_fold"/>
</dbReference>
<name>A0A4U3M437_9ACTN</name>
<dbReference type="GO" id="GO:0016787">
    <property type="term" value="F:hydrolase activity"/>
    <property type="evidence" value="ECO:0007669"/>
    <property type="project" value="UniProtKB-KW"/>
</dbReference>
<dbReference type="PANTHER" id="PTHR43798:SF33">
    <property type="entry name" value="HYDROLASE, PUTATIVE (AFU_ORTHOLOGUE AFUA_2G14860)-RELATED"/>
    <property type="match status" value="1"/>
</dbReference>
<dbReference type="PRINTS" id="PR00111">
    <property type="entry name" value="ABHYDROLASE"/>
</dbReference>
<feature type="domain" description="AB hydrolase-1" evidence="1">
    <location>
        <begin position="13"/>
        <end position="233"/>
    </location>
</feature>
<reference evidence="2 3" key="1">
    <citation type="submission" date="2019-04" db="EMBL/GenBank/DDBJ databases">
        <title>Kribbella sp. NEAU-THZ 27 nov., a novel actinomycete isolated from soil.</title>
        <authorList>
            <person name="Duan L."/>
        </authorList>
    </citation>
    <scope>NUCLEOTIDE SEQUENCE [LARGE SCALE GENOMIC DNA]</scope>
    <source>
        <strain evidence="3">NEAU-THZ27</strain>
    </source>
</reference>
<dbReference type="PANTHER" id="PTHR43798">
    <property type="entry name" value="MONOACYLGLYCEROL LIPASE"/>
    <property type="match status" value="1"/>
</dbReference>
<organism evidence="2 3">
    <name type="scientific">Kribbella jiaozuonensis</name>
    <dbReference type="NCBI Taxonomy" id="2575441"/>
    <lineage>
        <taxon>Bacteria</taxon>
        <taxon>Bacillati</taxon>
        <taxon>Actinomycetota</taxon>
        <taxon>Actinomycetes</taxon>
        <taxon>Propionibacteriales</taxon>
        <taxon>Kribbellaceae</taxon>
        <taxon>Kribbella</taxon>
    </lineage>
</organism>
<dbReference type="Gene3D" id="3.40.50.1820">
    <property type="entry name" value="alpha/beta hydrolase"/>
    <property type="match status" value="1"/>
</dbReference>
<gene>
    <name evidence="2" type="ORF">FDA38_04500</name>
</gene>
<dbReference type="SUPFAM" id="SSF53474">
    <property type="entry name" value="alpha/beta-Hydrolases"/>
    <property type="match status" value="1"/>
</dbReference>
<comment type="caution">
    <text evidence="2">The sequence shown here is derived from an EMBL/GenBank/DDBJ whole genome shotgun (WGS) entry which is preliminary data.</text>
</comment>
<evidence type="ECO:0000313" key="2">
    <source>
        <dbReference type="EMBL" id="TKK82087.1"/>
    </source>
</evidence>
<evidence type="ECO:0000259" key="1">
    <source>
        <dbReference type="Pfam" id="PF12697"/>
    </source>
</evidence>
<evidence type="ECO:0000313" key="3">
    <source>
        <dbReference type="Proteomes" id="UP000305836"/>
    </source>
</evidence>